<dbReference type="CDD" id="cd09994">
    <property type="entry name" value="HDAC_AcuC_like"/>
    <property type="match status" value="1"/>
</dbReference>
<dbReference type="GO" id="GO:0040029">
    <property type="term" value="P:epigenetic regulation of gene expression"/>
    <property type="evidence" value="ECO:0007669"/>
    <property type="project" value="TreeGrafter"/>
</dbReference>
<protein>
    <recommendedName>
        <fullName evidence="3">Acetoin utilization protein AcuC</fullName>
    </recommendedName>
</protein>
<dbReference type="PRINTS" id="PR01272">
    <property type="entry name" value="ACUCPROTEIN"/>
</dbReference>
<accession>A0A0V8GJJ2</accession>
<dbReference type="GO" id="GO:0004407">
    <property type="term" value="F:histone deacetylase activity"/>
    <property type="evidence" value="ECO:0007669"/>
    <property type="project" value="TreeGrafter"/>
</dbReference>
<dbReference type="UniPathway" id="UPA00040"/>
<dbReference type="InterPro" id="IPR037138">
    <property type="entry name" value="His_deacetylse_dom_sf"/>
</dbReference>
<dbReference type="Pfam" id="PF00850">
    <property type="entry name" value="Hist_deacetyl"/>
    <property type="match status" value="1"/>
</dbReference>
<comment type="pathway">
    <text evidence="1">Ketone degradation; acetoin degradation.</text>
</comment>
<dbReference type="PRINTS" id="PR01270">
    <property type="entry name" value="HDASUPER"/>
</dbReference>
<name>A0A0V8GJJ2_9BACL</name>
<dbReference type="Proteomes" id="UP000053797">
    <property type="component" value="Unassembled WGS sequence"/>
</dbReference>
<keyword evidence="4" id="KW-0006">Acetoin catabolism</keyword>
<dbReference type="EMBL" id="LNQL01000001">
    <property type="protein sequence ID" value="KSU50305.1"/>
    <property type="molecule type" value="Genomic_DNA"/>
</dbReference>
<feature type="domain" description="Histone deacetylase" evidence="5">
    <location>
        <begin position="21"/>
        <end position="319"/>
    </location>
</feature>
<comment type="caution">
    <text evidence="6">The sequence shown here is derived from an EMBL/GenBank/DDBJ whole genome shotgun (WGS) entry which is preliminary data.</text>
</comment>
<dbReference type="InterPro" id="IPR023801">
    <property type="entry name" value="His_deacetylse_dom"/>
</dbReference>
<dbReference type="RefSeq" id="WP_058264715.1">
    <property type="nucleotide sequence ID" value="NZ_FMYN01000001.1"/>
</dbReference>
<organism evidence="6 7">
    <name type="scientific">Exiguobacterium indicum</name>
    <dbReference type="NCBI Taxonomy" id="296995"/>
    <lineage>
        <taxon>Bacteria</taxon>
        <taxon>Bacillati</taxon>
        <taxon>Bacillota</taxon>
        <taxon>Bacilli</taxon>
        <taxon>Bacillales</taxon>
        <taxon>Bacillales Family XII. Incertae Sedis</taxon>
        <taxon>Exiguobacterium</taxon>
    </lineage>
</organism>
<comment type="similarity">
    <text evidence="2">Belongs to the histone deacetylase family.</text>
</comment>
<dbReference type="InterPro" id="IPR000286">
    <property type="entry name" value="HDACs"/>
</dbReference>
<evidence type="ECO:0000313" key="6">
    <source>
        <dbReference type="EMBL" id="KSU50305.1"/>
    </source>
</evidence>
<evidence type="ECO:0000256" key="2">
    <source>
        <dbReference type="ARBA" id="ARBA00005947"/>
    </source>
</evidence>
<dbReference type="PANTHER" id="PTHR10625">
    <property type="entry name" value="HISTONE DEACETYLASE HDAC1-RELATED"/>
    <property type="match status" value="1"/>
</dbReference>
<dbReference type="OrthoDB" id="9808367at2"/>
<sequence>MKDFAYLYSPEEATYRFSETHPFNPIRLELTVSLLEAMHQLDDIPCIAPRHATDEELSLVHDQDYIAAVKAAGTGALTPLKAQMYGLGTEDTPLFQGMHSGASLLVGGTIEACDLVLSGQYKRTFHIGGGLHHGFRGRASGFCVYNDTAVAMAAMIEKYHCKILYVDTDAHHGDGVQWAFYNRKDVMTLSLHETGRYLFPGTGMVTERGSEEGYGFSWNVPLDAFTEDDSFLLAYETALFEACELFQPDLIITQNGADAHALDPLTHLSLTMKSYEQIPQIAVAAANKYTNGKIVALGGGGYDWYRVVPRAWSQVFAAMTGQAPFHGEIPTSWQKRWSGQETPPPTHWHDPTPLYPAIPRRPEIEEKNWETVKRLIWPFVSDERKKQLTATSPYSID</sequence>
<dbReference type="AlphaFoldDB" id="A0A0V8GJJ2"/>
<evidence type="ECO:0000259" key="5">
    <source>
        <dbReference type="Pfam" id="PF00850"/>
    </source>
</evidence>
<dbReference type="SUPFAM" id="SSF52768">
    <property type="entry name" value="Arginase/deacetylase"/>
    <property type="match status" value="1"/>
</dbReference>
<evidence type="ECO:0000256" key="3">
    <source>
        <dbReference type="ARBA" id="ARBA00020218"/>
    </source>
</evidence>
<evidence type="ECO:0000313" key="7">
    <source>
        <dbReference type="Proteomes" id="UP000053797"/>
    </source>
</evidence>
<dbReference type="PANTHER" id="PTHR10625:SF10">
    <property type="entry name" value="HISTONE DEACETYLASE HDAC1"/>
    <property type="match status" value="1"/>
</dbReference>
<dbReference type="InterPro" id="IPR023696">
    <property type="entry name" value="Ureohydrolase_dom_sf"/>
</dbReference>
<evidence type="ECO:0000256" key="4">
    <source>
        <dbReference type="ARBA" id="ARBA00022627"/>
    </source>
</evidence>
<gene>
    <name evidence="6" type="ORF">AS033_02700</name>
</gene>
<evidence type="ECO:0000256" key="1">
    <source>
        <dbReference type="ARBA" id="ARBA00005101"/>
    </source>
</evidence>
<proteinExistence type="inferred from homology"/>
<dbReference type="InterPro" id="IPR003085">
    <property type="entry name" value="AcuC"/>
</dbReference>
<dbReference type="Gene3D" id="3.40.800.20">
    <property type="entry name" value="Histone deacetylase domain"/>
    <property type="match status" value="1"/>
</dbReference>
<dbReference type="GO" id="GO:0045150">
    <property type="term" value="P:acetoin catabolic process"/>
    <property type="evidence" value="ECO:0007669"/>
    <property type="project" value="UniProtKB-UniPathway"/>
</dbReference>
<reference evidence="6 7" key="1">
    <citation type="journal article" date="2015" name="Int. J. Syst. Evol. Microbiol.">
        <title>Exiguobacterium enclense sp. nov., isolated from sediment.</title>
        <authorList>
            <person name="Dastager S.G."/>
            <person name="Mawlankar R."/>
            <person name="Sonalkar V.V."/>
            <person name="Thorat M.N."/>
            <person name="Mual P."/>
            <person name="Verma A."/>
            <person name="Krishnamurthi S."/>
            <person name="Tang S.K."/>
            <person name="Li W.J."/>
        </authorList>
    </citation>
    <scope>NUCLEOTIDE SEQUENCE [LARGE SCALE GENOMIC DNA]</scope>
    <source>
        <strain evidence="6 7">NIO-1109</strain>
    </source>
</reference>
<dbReference type="SMR" id="A0A0V8GJJ2"/>